<dbReference type="Proteomes" id="UP000504604">
    <property type="component" value="Linkage group LG8"/>
</dbReference>
<evidence type="ECO:0000259" key="11">
    <source>
        <dbReference type="Pfam" id="PF00931"/>
    </source>
</evidence>
<feature type="domain" description="NB-ARC" evidence="11">
    <location>
        <begin position="176"/>
        <end position="329"/>
    </location>
</feature>
<evidence type="ECO:0000313" key="14">
    <source>
        <dbReference type="Proteomes" id="UP000504604"/>
    </source>
</evidence>
<evidence type="ECO:0000256" key="6">
    <source>
        <dbReference type="ARBA" id="ARBA00022667"/>
    </source>
</evidence>
<dbReference type="Gene3D" id="1.10.8.430">
    <property type="entry name" value="Helical domain of apoptotic protease-activating factors"/>
    <property type="match status" value="1"/>
</dbReference>
<dbReference type="SUPFAM" id="SSF52540">
    <property type="entry name" value="P-loop containing nucleoside triphosphate hydrolases"/>
    <property type="match status" value="1"/>
</dbReference>
<dbReference type="RefSeq" id="XP_011088007.1">
    <property type="nucleotide sequence ID" value="XM_011089705.2"/>
</dbReference>
<sequence>MVIWNEVVSLVLDLDHLLSSDTHFFGRELGRRTLTEELRILDVTLCLLESLLGENRNHGFMNQILENTIKRVIQEAGNYIGFRTLRSRSAFDVRIPFAEVGLTRIKKEILSINEELKKIHDRRNVQEYLELTTSSTGNSTTFLSPPRRTPIAEGKLVGLEKDLVTMLDNLTGHPLQLKVFPVIGMAGIGKTTFCKKLYDHPLVMHHFYVRAWVTISQQYEVREMLLSILCCVTYISKEIYEKRDEELREQVYRSLKGKRYLIVLDDMWDTEAWDDLKRTFPDDKNGSRVMLTSRLRDIAVHACQDTSPHSMRCLSIHESWELLSSKIFVDEPCPMELLTIGKQIACKCQGLPLAIVVVGGLLSKMDKKLDVWDNVAQSVGSLVLGEADHCQNILALSYNHLPDHLKACFLYMGIFPEDYEISVKKLVWLWVAEGFIRLSMFKSLEEVAGDYLEDLIARSLIMVKRRSANGRIKTCYIHDLMRELCVHESQKEGFFLVIKSSEQLILTNLYDDKQKWTIGTKESAAVDKHLHNLRRLSFHSNILKYINTTSFQLVQSIMYFKKLSLPDPLQYLGMKNFMLLKVLDIMNIHLSIVPSVIADLILLKFMALTIVNDFSMDSFITLRGLQILIIDCEWDGCLARILWDMLELRHFRLKRSCLSNSPIYYTKSASTSVLSLQDAEVRLRVLKNLQTLSTIRPISCTQEVFLSVPNLRKLGIYQTEEDYRFRGWFEQLVHLQELETLKYAFSNPFVSSALKPDRLPSWRSFPPKLVKLTLSGTSLPWEDMVELSMLPKLEVLKLRNYAFSGSVWKSREGGFPRLKFLLIGSTNLEIWDADGTHFPNLQQLVLRHCKFLKEIPYGISEAPLLEKIELHCCKDSAVISARHLQEEQQSLGNDGLKIHISEG</sequence>
<dbReference type="FunFam" id="3.40.50.300:FF:001091">
    <property type="entry name" value="Probable disease resistance protein At1g61300"/>
    <property type="match status" value="1"/>
</dbReference>
<dbReference type="InterPro" id="IPR032675">
    <property type="entry name" value="LRR_dom_sf"/>
</dbReference>
<dbReference type="GO" id="GO:0009626">
    <property type="term" value="P:plant-type hypersensitive response"/>
    <property type="evidence" value="ECO:0007669"/>
    <property type="project" value="UniProtKB-KW"/>
</dbReference>
<evidence type="ECO:0000256" key="8">
    <source>
        <dbReference type="ARBA" id="ARBA00022741"/>
    </source>
</evidence>
<name>A0A6I9U2E7_SESIN</name>
<evidence type="ECO:0000259" key="12">
    <source>
        <dbReference type="Pfam" id="PF23559"/>
    </source>
</evidence>
<organism evidence="14 15">
    <name type="scientific">Sesamum indicum</name>
    <name type="common">Oriental sesame</name>
    <name type="synonym">Sesamum orientale</name>
    <dbReference type="NCBI Taxonomy" id="4182"/>
    <lineage>
        <taxon>Eukaryota</taxon>
        <taxon>Viridiplantae</taxon>
        <taxon>Streptophyta</taxon>
        <taxon>Embryophyta</taxon>
        <taxon>Tracheophyta</taxon>
        <taxon>Spermatophyta</taxon>
        <taxon>Magnoliopsida</taxon>
        <taxon>eudicotyledons</taxon>
        <taxon>Gunneridae</taxon>
        <taxon>Pentapetalae</taxon>
        <taxon>asterids</taxon>
        <taxon>lamiids</taxon>
        <taxon>Lamiales</taxon>
        <taxon>Pedaliaceae</taxon>
        <taxon>Sesamum</taxon>
    </lineage>
</organism>
<gene>
    <name evidence="15" type="primary">LOC105169325</name>
</gene>
<evidence type="ECO:0000313" key="15">
    <source>
        <dbReference type="RefSeq" id="XP_011088007.1"/>
    </source>
</evidence>
<dbReference type="GeneID" id="105169325"/>
<keyword evidence="7" id="KW-0677">Repeat</keyword>
<dbReference type="Gene3D" id="3.40.50.300">
    <property type="entry name" value="P-loop containing nucleotide triphosphate hydrolases"/>
    <property type="match status" value="1"/>
</dbReference>
<dbReference type="GO" id="GO:0005524">
    <property type="term" value="F:ATP binding"/>
    <property type="evidence" value="ECO:0007669"/>
    <property type="project" value="UniProtKB-KW"/>
</dbReference>
<comment type="subcellular location">
    <subcellularLocation>
        <location evidence="2">Cytoplasm</location>
    </subcellularLocation>
</comment>
<dbReference type="PRINTS" id="PR00364">
    <property type="entry name" value="DISEASERSIST"/>
</dbReference>
<evidence type="ECO:0000256" key="7">
    <source>
        <dbReference type="ARBA" id="ARBA00022737"/>
    </source>
</evidence>
<feature type="domain" description="Disease resistance protein winged helix" evidence="12">
    <location>
        <begin position="414"/>
        <end position="484"/>
    </location>
</feature>
<keyword evidence="6" id="KW-0381">Hypersensitive response</keyword>
<dbReference type="Pfam" id="PF00931">
    <property type="entry name" value="NB-ARC"/>
    <property type="match status" value="1"/>
</dbReference>
<dbReference type="SUPFAM" id="SSF52058">
    <property type="entry name" value="L domain-like"/>
    <property type="match status" value="1"/>
</dbReference>
<dbReference type="GO" id="GO:0043531">
    <property type="term" value="F:ADP binding"/>
    <property type="evidence" value="ECO:0007669"/>
    <property type="project" value="InterPro"/>
</dbReference>
<dbReference type="InterPro" id="IPR055414">
    <property type="entry name" value="LRR_R13L4/SHOC2-like"/>
</dbReference>
<dbReference type="Gramene" id="SIN_1023124.t">
    <property type="protein sequence ID" value="SIN_1023124.t"/>
    <property type="gene ID" value="SIN_1023124"/>
</dbReference>
<dbReference type="Gene3D" id="1.10.10.10">
    <property type="entry name" value="Winged helix-like DNA-binding domain superfamily/Winged helix DNA-binding domain"/>
    <property type="match status" value="1"/>
</dbReference>
<dbReference type="Pfam" id="PF23559">
    <property type="entry name" value="WHD_DRP"/>
    <property type="match status" value="1"/>
</dbReference>
<evidence type="ECO:0000256" key="9">
    <source>
        <dbReference type="ARBA" id="ARBA00022821"/>
    </source>
</evidence>
<dbReference type="PANTHER" id="PTHR23155">
    <property type="entry name" value="DISEASE RESISTANCE PROTEIN RP"/>
    <property type="match status" value="1"/>
</dbReference>
<evidence type="ECO:0000256" key="3">
    <source>
        <dbReference type="ARBA" id="ARBA00008894"/>
    </source>
</evidence>
<keyword evidence="10" id="KW-0067">ATP-binding</keyword>
<dbReference type="InterPro" id="IPR027417">
    <property type="entry name" value="P-loop_NTPase"/>
</dbReference>
<evidence type="ECO:0000256" key="2">
    <source>
        <dbReference type="ARBA" id="ARBA00004496"/>
    </source>
</evidence>
<dbReference type="InParanoid" id="A0A6I9U2E7"/>
<comment type="function">
    <text evidence="1">Confers resistance to late blight (Phytophthora infestans) races carrying the avirulence gene Avr1. Resistance proteins guard the plant against pathogens that contain an appropriate avirulence protein via an indirect interaction with this avirulence protein. That triggers a defense system including the hypersensitive response, which restricts the pathogen growth.</text>
</comment>
<comment type="similarity">
    <text evidence="3">Belongs to the disease resistance NB-LRR family.</text>
</comment>
<dbReference type="InterPro" id="IPR044974">
    <property type="entry name" value="Disease_R_plants"/>
</dbReference>
<protein>
    <submittedName>
        <fullName evidence="15">Late blight resistance protein homolog R1B-14</fullName>
    </submittedName>
</protein>
<dbReference type="OrthoDB" id="1478287at2759"/>
<dbReference type="Gene3D" id="3.80.10.10">
    <property type="entry name" value="Ribonuclease Inhibitor"/>
    <property type="match status" value="1"/>
</dbReference>
<dbReference type="KEGG" id="sind:105169325"/>
<feature type="domain" description="Disease resistance R13L4/SHOC-2-like LRR" evidence="13">
    <location>
        <begin position="539"/>
        <end position="876"/>
    </location>
</feature>
<dbReference type="InterPro" id="IPR036388">
    <property type="entry name" value="WH-like_DNA-bd_sf"/>
</dbReference>
<keyword evidence="14" id="KW-1185">Reference proteome</keyword>
<proteinExistence type="inferred from homology"/>
<dbReference type="InterPro" id="IPR058922">
    <property type="entry name" value="WHD_DRP"/>
</dbReference>
<dbReference type="AlphaFoldDB" id="A0A6I9U2E7"/>
<dbReference type="GO" id="GO:0005737">
    <property type="term" value="C:cytoplasm"/>
    <property type="evidence" value="ECO:0007669"/>
    <property type="project" value="UniProtKB-SubCell"/>
</dbReference>
<dbReference type="FunFam" id="1.10.10.10:FF:000322">
    <property type="entry name" value="Probable disease resistance protein At1g63360"/>
    <property type="match status" value="1"/>
</dbReference>
<evidence type="ECO:0000256" key="5">
    <source>
        <dbReference type="ARBA" id="ARBA00022614"/>
    </source>
</evidence>
<accession>A0A6I9U2E7</accession>
<keyword evidence="9" id="KW-0611">Plant defense</keyword>
<evidence type="ECO:0000256" key="4">
    <source>
        <dbReference type="ARBA" id="ARBA00022490"/>
    </source>
</evidence>
<keyword evidence="8" id="KW-0547">Nucleotide-binding</keyword>
<dbReference type="Pfam" id="PF23598">
    <property type="entry name" value="LRR_14"/>
    <property type="match status" value="1"/>
</dbReference>
<keyword evidence="5" id="KW-0433">Leucine-rich repeat</keyword>
<dbReference type="InterPro" id="IPR002182">
    <property type="entry name" value="NB-ARC"/>
</dbReference>
<dbReference type="InterPro" id="IPR042197">
    <property type="entry name" value="Apaf_helical"/>
</dbReference>
<dbReference type="GO" id="GO:0051607">
    <property type="term" value="P:defense response to virus"/>
    <property type="evidence" value="ECO:0007669"/>
    <property type="project" value="UniProtKB-ARBA"/>
</dbReference>
<reference evidence="15" key="1">
    <citation type="submission" date="2025-08" db="UniProtKB">
        <authorList>
            <consortium name="RefSeq"/>
        </authorList>
    </citation>
    <scope>IDENTIFICATION</scope>
</reference>
<keyword evidence="4" id="KW-0963">Cytoplasm</keyword>
<dbReference type="PANTHER" id="PTHR23155:SF1152">
    <property type="entry name" value="AAA+ ATPASE DOMAIN-CONTAINING PROTEIN"/>
    <property type="match status" value="1"/>
</dbReference>
<evidence type="ECO:0000259" key="13">
    <source>
        <dbReference type="Pfam" id="PF23598"/>
    </source>
</evidence>
<evidence type="ECO:0000256" key="10">
    <source>
        <dbReference type="ARBA" id="ARBA00022840"/>
    </source>
</evidence>
<evidence type="ECO:0000256" key="1">
    <source>
        <dbReference type="ARBA" id="ARBA00002074"/>
    </source>
</evidence>